<evidence type="ECO:0000256" key="1">
    <source>
        <dbReference type="SAM" id="MobiDB-lite"/>
    </source>
</evidence>
<feature type="region of interest" description="Disordered" evidence="1">
    <location>
        <begin position="1"/>
        <end position="38"/>
    </location>
</feature>
<sequence>MSVQNGGYNSYHAVLEQRVPPRTPGEPSRKKKKITDRTTSIHQTYMVFSHSPHDNGAEGGRTCQLHAKESSLVEIQESDSDWWKPWTDKSSDGEESKVEKKLPHIIAQNETQKSLWSHTVRPESRRSLRADRLCGGPPPRQDKPKQYSYNSMIPSYPCRAEHRSRHAGPDDDLIPLLLPAKLTSPSTSVNFLSLDFERNPLINLFQSAPRGPPWRCSRPPRGRRRHARLHLHAQSREPPWRCTRDMTRSTKRLCSAARRIIVAGHRPRPHQVDLQPQLSLWRRHLHGLEENCTDSLTRKCTFQILFCDSSDPWREARKSADSELHLVPKTKIQVVFSNSTKKDYKLLPR</sequence>
<name>A0ABQ7PXA8_PLUXY</name>
<reference evidence="2 3" key="1">
    <citation type="submission" date="2021-06" db="EMBL/GenBank/DDBJ databases">
        <title>A haploid diamondback moth (Plutella xylostella L.) genome assembly resolves 31 chromosomes and identifies a diamide resistance mutation.</title>
        <authorList>
            <person name="Ward C.M."/>
            <person name="Perry K.D."/>
            <person name="Baker G."/>
            <person name="Powis K."/>
            <person name="Heckel D.G."/>
            <person name="Baxter S.W."/>
        </authorList>
    </citation>
    <scope>NUCLEOTIDE SEQUENCE [LARGE SCALE GENOMIC DNA]</scope>
    <source>
        <strain evidence="2 3">LV</strain>
        <tissue evidence="2">Single pupa</tissue>
    </source>
</reference>
<feature type="region of interest" description="Disordered" evidence="1">
    <location>
        <begin position="109"/>
        <end position="149"/>
    </location>
</feature>
<comment type="caution">
    <text evidence="2">The sequence shown here is derived from an EMBL/GenBank/DDBJ whole genome shotgun (WGS) entry which is preliminary data.</text>
</comment>
<keyword evidence="3" id="KW-1185">Reference proteome</keyword>
<protein>
    <submittedName>
        <fullName evidence="2">Uncharacterized protein</fullName>
    </submittedName>
</protein>
<dbReference type="Proteomes" id="UP000823941">
    <property type="component" value="Chromosome 25"/>
</dbReference>
<organism evidence="2 3">
    <name type="scientific">Plutella xylostella</name>
    <name type="common">Diamondback moth</name>
    <name type="synonym">Plutella maculipennis</name>
    <dbReference type="NCBI Taxonomy" id="51655"/>
    <lineage>
        <taxon>Eukaryota</taxon>
        <taxon>Metazoa</taxon>
        <taxon>Ecdysozoa</taxon>
        <taxon>Arthropoda</taxon>
        <taxon>Hexapoda</taxon>
        <taxon>Insecta</taxon>
        <taxon>Pterygota</taxon>
        <taxon>Neoptera</taxon>
        <taxon>Endopterygota</taxon>
        <taxon>Lepidoptera</taxon>
        <taxon>Glossata</taxon>
        <taxon>Ditrysia</taxon>
        <taxon>Yponomeutoidea</taxon>
        <taxon>Plutellidae</taxon>
        <taxon>Plutella</taxon>
    </lineage>
</organism>
<dbReference type="EMBL" id="JAHIBW010000025">
    <property type="protein sequence ID" value="KAG7297628.1"/>
    <property type="molecule type" value="Genomic_DNA"/>
</dbReference>
<accession>A0ABQ7PXA8</accession>
<evidence type="ECO:0000313" key="3">
    <source>
        <dbReference type="Proteomes" id="UP000823941"/>
    </source>
</evidence>
<feature type="compositionally biased region" description="Basic and acidic residues" evidence="1">
    <location>
        <begin position="120"/>
        <end position="132"/>
    </location>
</feature>
<proteinExistence type="predicted"/>
<evidence type="ECO:0000313" key="2">
    <source>
        <dbReference type="EMBL" id="KAG7297628.1"/>
    </source>
</evidence>
<gene>
    <name evidence="2" type="ORF">JYU34_018340</name>
</gene>